<comment type="caution">
    <text evidence="2">The sequence shown here is derived from an EMBL/GenBank/DDBJ whole genome shotgun (WGS) entry which is preliminary data.</text>
</comment>
<dbReference type="Gene3D" id="3.30.40.190">
    <property type="match status" value="1"/>
</dbReference>
<dbReference type="EMBL" id="PJZF01000049">
    <property type="protein sequence ID" value="PLR29811.1"/>
    <property type="molecule type" value="Genomic_DNA"/>
</dbReference>
<feature type="compositionally biased region" description="Basic and acidic residues" evidence="1">
    <location>
        <begin position="46"/>
        <end position="64"/>
    </location>
</feature>
<dbReference type="Proteomes" id="UP000234240">
    <property type="component" value="Unassembled WGS sequence"/>
</dbReference>
<organism evidence="2 3">
    <name type="scientific">Chimaeribacter californicus</name>
    <dbReference type="NCBI Taxonomy" id="2060067"/>
    <lineage>
        <taxon>Bacteria</taxon>
        <taxon>Pseudomonadati</taxon>
        <taxon>Pseudomonadota</taxon>
        <taxon>Gammaproteobacteria</taxon>
        <taxon>Enterobacterales</taxon>
        <taxon>Yersiniaceae</taxon>
        <taxon>Chimaeribacter</taxon>
    </lineage>
</organism>
<dbReference type="RefSeq" id="WP_101818553.1">
    <property type="nucleotide sequence ID" value="NZ_PJZF01000049.1"/>
</dbReference>
<feature type="compositionally biased region" description="Basic and acidic residues" evidence="1">
    <location>
        <begin position="1"/>
        <end position="39"/>
    </location>
</feature>
<sequence length="219" mass="24977">MAAIREVTEDAMERKRQKQREAQQRQYERQRARQRERQADPAYRQQQHDKAVRSAEKRQAKQLERLQSPEYRAQLVEKARQKQDTAASKPTAPKKTTPIRSRGTRGRTPTAQERQIMDKLGALPCIACSQHGHYTYEISLHHIDGRVKEGAHELVLPLCNWHHQHAAPADLRAQYPWLIPVHAAGAVGGRKAFETANGGQLELLAQVYQMAGVETLKQS</sequence>
<gene>
    <name evidence="2" type="ORF">CYR55_22605</name>
</gene>
<dbReference type="AlphaFoldDB" id="A0A2N5DTK1"/>
<reference evidence="2 3" key="1">
    <citation type="submission" date="2017-12" db="EMBL/GenBank/DDBJ databases">
        <title>Characterization of six clinical isolates of Enterochimera gen. nov., a novel genus of the Yersiniaciae family and the three species Enterochimera arupensis sp. nov., Enterochimera coloradensis sp. nov, and Enterochimera californica sp. nov.</title>
        <authorList>
            <person name="Rossi A."/>
            <person name="Fisher M."/>
        </authorList>
    </citation>
    <scope>NUCLEOTIDE SEQUENCE [LARGE SCALE GENOMIC DNA]</scope>
    <source>
        <strain evidence="3">2015-Iso6</strain>
    </source>
</reference>
<evidence type="ECO:0000313" key="2">
    <source>
        <dbReference type="EMBL" id="PLR29811.1"/>
    </source>
</evidence>
<name>A0A2N5DTK1_9GAMM</name>
<protein>
    <submittedName>
        <fullName evidence="2">Recombinase</fullName>
    </submittedName>
</protein>
<dbReference type="InterPro" id="IPR031875">
    <property type="entry name" value="RecA_dep_nuc"/>
</dbReference>
<evidence type="ECO:0000256" key="1">
    <source>
        <dbReference type="SAM" id="MobiDB-lite"/>
    </source>
</evidence>
<evidence type="ECO:0000313" key="3">
    <source>
        <dbReference type="Proteomes" id="UP000234240"/>
    </source>
</evidence>
<dbReference type="Pfam" id="PF16786">
    <property type="entry name" value="RecA_dep_nuc"/>
    <property type="match status" value="1"/>
</dbReference>
<dbReference type="OrthoDB" id="8966986at2"/>
<proteinExistence type="predicted"/>
<keyword evidence="3" id="KW-1185">Reference proteome</keyword>
<accession>A0A2N5DTK1</accession>
<feature type="region of interest" description="Disordered" evidence="1">
    <location>
        <begin position="1"/>
        <end position="111"/>
    </location>
</feature>